<dbReference type="Proteomes" id="UP000777935">
    <property type="component" value="Unassembled WGS sequence"/>
</dbReference>
<keyword evidence="1" id="KW-0472">Membrane</keyword>
<accession>A0ABX2IRD7</accession>
<keyword evidence="1" id="KW-0812">Transmembrane</keyword>
<sequence>MRLKLLEKSDNRLVLSNKPTFAELFALPIFIIVFWLVSVMFAVLMEGESLAMYLEFMAFSLPVVGSVVVLLCLFFAPLVVRTYSFDIPSRTLFVDVRILWFYTQPTRIFSISDIHKVDIKSPSKSRTWKRDDFRTVKIVLHINTNEVIIESGRGWLDPREEMQNHVDWICNAIAFIALKNQTKVT</sequence>
<dbReference type="RefSeq" id="WP_174138469.1">
    <property type="nucleotide sequence ID" value="NZ_JABUFE010000006.1"/>
</dbReference>
<feature type="transmembrane region" description="Helical" evidence="1">
    <location>
        <begin position="21"/>
        <end position="44"/>
    </location>
</feature>
<reference evidence="2 3" key="1">
    <citation type="submission" date="2020-06" db="EMBL/GenBank/DDBJ databases">
        <title>Sulfitobacter algicola sp. nov., isolated from green algae.</title>
        <authorList>
            <person name="Wang C."/>
        </authorList>
    </citation>
    <scope>NUCLEOTIDE SEQUENCE [LARGE SCALE GENOMIC DNA]</scope>
    <source>
        <strain evidence="2 3">1151</strain>
    </source>
</reference>
<comment type="caution">
    <text evidence="2">The sequence shown here is derived from an EMBL/GenBank/DDBJ whole genome shotgun (WGS) entry which is preliminary data.</text>
</comment>
<keyword evidence="1" id="KW-1133">Transmembrane helix</keyword>
<name>A0ABX2IRD7_9RHOB</name>
<protein>
    <recommendedName>
        <fullName evidence="4">DUF304 domain-containing protein</fullName>
    </recommendedName>
</protein>
<keyword evidence="3" id="KW-1185">Reference proteome</keyword>
<proteinExistence type="predicted"/>
<feature type="transmembrane region" description="Helical" evidence="1">
    <location>
        <begin position="56"/>
        <end position="80"/>
    </location>
</feature>
<dbReference type="EMBL" id="JABUFE010000006">
    <property type="protein sequence ID" value="NSX55443.1"/>
    <property type="molecule type" value="Genomic_DNA"/>
</dbReference>
<evidence type="ECO:0000313" key="2">
    <source>
        <dbReference type="EMBL" id="NSX55443.1"/>
    </source>
</evidence>
<evidence type="ECO:0000256" key="1">
    <source>
        <dbReference type="SAM" id="Phobius"/>
    </source>
</evidence>
<gene>
    <name evidence="2" type="ORF">HRQ87_11570</name>
</gene>
<organism evidence="2 3">
    <name type="scientific">Parasulfitobacter algicola</name>
    <dbReference type="NCBI Taxonomy" id="2614809"/>
    <lineage>
        <taxon>Bacteria</taxon>
        <taxon>Pseudomonadati</taxon>
        <taxon>Pseudomonadota</taxon>
        <taxon>Alphaproteobacteria</taxon>
        <taxon>Rhodobacterales</taxon>
        <taxon>Roseobacteraceae</taxon>
        <taxon>Parasulfitobacter</taxon>
    </lineage>
</organism>
<evidence type="ECO:0000313" key="3">
    <source>
        <dbReference type="Proteomes" id="UP000777935"/>
    </source>
</evidence>
<evidence type="ECO:0008006" key="4">
    <source>
        <dbReference type="Google" id="ProtNLM"/>
    </source>
</evidence>